<dbReference type="EMBL" id="JAEILG010000028">
    <property type="protein sequence ID" value="MBI6565185.1"/>
    <property type="molecule type" value="Genomic_DNA"/>
</dbReference>
<dbReference type="Pfam" id="PF13438">
    <property type="entry name" value="DUF4113"/>
    <property type="match status" value="1"/>
</dbReference>
<feature type="domain" description="DUF4113" evidence="1">
    <location>
        <begin position="45"/>
        <end position="95"/>
    </location>
</feature>
<name>A0ABS0UHW5_9PSED</name>
<accession>A0ABS0UHW5</accession>
<keyword evidence="3" id="KW-1185">Reference proteome</keyword>
<organism evidence="2 3">
    <name type="scientific">Pseudomonas synxantha</name>
    <dbReference type="NCBI Taxonomy" id="47883"/>
    <lineage>
        <taxon>Bacteria</taxon>
        <taxon>Pseudomonadati</taxon>
        <taxon>Pseudomonadota</taxon>
        <taxon>Gammaproteobacteria</taxon>
        <taxon>Pseudomonadales</taxon>
        <taxon>Pseudomonadaceae</taxon>
        <taxon>Pseudomonas</taxon>
    </lineage>
</organism>
<dbReference type="Proteomes" id="UP000648914">
    <property type="component" value="Unassembled WGS sequence"/>
</dbReference>
<protein>
    <submittedName>
        <fullName evidence="2">DUF4113 domain-containing protein</fullName>
    </submittedName>
</protein>
<reference evidence="2 3" key="1">
    <citation type="submission" date="2020-12" db="EMBL/GenBank/DDBJ databases">
        <title>Comparative genomic insights into the epidemiology and virulence of plant pathogenic Pseudomonads from Turkey.</title>
        <authorList>
            <person name="Dillon M."/>
            <person name="Ruiz-Bedoya T."/>
            <person name="Bendalovic-Torma C."/>
            <person name="Guttman K.M."/>
            <person name="Kwak H."/>
            <person name="Middleton M.A."/>
            <person name="Wang P.W."/>
            <person name="Horuz S."/>
            <person name="Aysan Y."/>
            <person name="Guttman D.S."/>
        </authorList>
    </citation>
    <scope>NUCLEOTIDE SEQUENCE [LARGE SCALE GENOMIC DNA]</scope>
    <source>
        <strain evidence="2 3">S5_IA_2b</strain>
    </source>
</reference>
<evidence type="ECO:0000313" key="2">
    <source>
        <dbReference type="EMBL" id="MBI6565185.1"/>
    </source>
</evidence>
<dbReference type="InterPro" id="IPR025188">
    <property type="entry name" value="DUF4113"/>
</dbReference>
<proteinExistence type="predicted"/>
<evidence type="ECO:0000313" key="3">
    <source>
        <dbReference type="Proteomes" id="UP000648914"/>
    </source>
</evidence>
<sequence>MRSKLELIYSPGFAFSKAEILLLEICHPSEYTPDLFANEQPAASQKVMQVMDQINAKWGRGTMRPGRVPVSPDWGMKREMLSPSYVPRLDQLWTVKCQQGLFAGFRSHSDNFSAGDCFQLSHFEQQALVYRSNPGHLL</sequence>
<evidence type="ECO:0000259" key="1">
    <source>
        <dbReference type="Pfam" id="PF13438"/>
    </source>
</evidence>
<comment type="caution">
    <text evidence="2">The sequence shown here is derived from an EMBL/GenBank/DDBJ whole genome shotgun (WGS) entry which is preliminary data.</text>
</comment>
<gene>
    <name evidence="2" type="ORF">YA0852_13890</name>
</gene>